<organism evidence="1 2">
    <name type="scientific">Gimesia aquarii</name>
    <dbReference type="NCBI Taxonomy" id="2527964"/>
    <lineage>
        <taxon>Bacteria</taxon>
        <taxon>Pseudomonadati</taxon>
        <taxon>Planctomycetota</taxon>
        <taxon>Planctomycetia</taxon>
        <taxon>Planctomycetales</taxon>
        <taxon>Planctomycetaceae</taxon>
        <taxon>Gimesia</taxon>
    </lineage>
</organism>
<protein>
    <submittedName>
        <fullName evidence="1">Uncharacterized protein</fullName>
    </submittedName>
</protein>
<gene>
    <name evidence="1" type="ORF">V144x_03370</name>
</gene>
<evidence type="ECO:0000313" key="1">
    <source>
        <dbReference type="EMBL" id="QDT94904.1"/>
    </source>
</evidence>
<proteinExistence type="predicted"/>
<dbReference type="RefSeq" id="WP_144980400.1">
    <property type="nucleotide sequence ID" value="NZ_CP037920.1"/>
</dbReference>
<accession>A0A517VPG7</accession>
<dbReference type="Proteomes" id="UP000318704">
    <property type="component" value="Chromosome"/>
</dbReference>
<dbReference type="EMBL" id="CP037920">
    <property type="protein sequence ID" value="QDT94904.1"/>
    <property type="molecule type" value="Genomic_DNA"/>
</dbReference>
<evidence type="ECO:0000313" key="2">
    <source>
        <dbReference type="Proteomes" id="UP000318704"/>
    </source>
</evidence>
<dbReference type="KEGG" id="gaw:V144x_03370"/>
<dbReference type="AlphaFoldDB" id="A0A517VPG7"/>
<sequence length="111" mass="13019">MERESETAISLLAEFRLRRWARMHYVPSHQRKESWNPIVLDEMRIKDQEMENTTKENSMKARVSSMYVPLAPDVTSRIDEAHNEISTPHILKIKDAPSRQFHSKSNELVGE</sequence>
<name>A0A517VPG7_9PLAN</name>
<reference evidence="1 2" key="1">
    <citation type="submission" date="2019-03" db="EMBL/GenBank/DDBJ databases">
        <title>Deep-cultivation of Planctomycetes and their phenomic and genomic characterization uncovers novel biology.</title>
        <authorList>
            <person name="Wiegand S."/>
            <person name="Jogler M."/>
            <person name="Boedeker C."/>
            <person name="Pinto D."/>
            <person name="Vollmers J."/>
            <person name="Rivas-Marin E."/>
            <person name="Kohn T."/>
            <person name="Peeters S.H."/>
            <person name="Heuer A."/>
            <person name="Rast P."/>
            <person name="Oberbeckmann S."/>
            <person name="Bunk B."/>
            <person name="Jeske O."/>
            <person name="Meyerdierks A."/>
            <person name="Storesund J.E."/>
            <person name="Kallscheuer N."/>
            <person name="Luecker S."/>
            <person name="Lage O.M."/>
            <person name="Pohl T."/>
            <person name="Merkel B.J."/>
            <person name="Hornburger P."/>
            <person name="Mueller R.-W."/>
            <person name="Bruemmer F."/>
            <person name="Labrenz M."/>
            <person name="Spormann A.M."/>
            <person name="Op den Camp H."/>
            <person name="Overmann J."/>
            <person name="Amann R."/>
            <person name="Jetten M.S.M."/>
            <person name="Mascher T."/>
            <person name="Medema M.H."/>
            <person name="Devos D.P."/>
            <person name="Kaster A.-K."/>
            <person name="Ovreas L."/>
            <person name="Rohde M."/>
            <person name="Galperin M.Y."/>
            <person name="Jogler C."/>
        </authorList>
    </citation>
    <scope>NUCLEOTIDE SEQUENCE [LARGE SCALE GENOMIC DNA]</scope>
    <source>
        <strain evidence="1 2">V144</strain>
    </source>
</reference>